<evidence type="ECO:0000313" key="2">
    <source>
        <dbReference type="Proteomes" id="UP001054945"/>
    </source>
</evidence>
<dbReference type="Proteomes" id="UP001054945">
    <property type="component" value="Unassembled WGS sequence"/>
</dbReference>
<organism evidence="1 2">
    <name type="scientific">Caerostris extrusa</name>
    <name type="common">Bark spider</name>
    <name type="synonym">Caerostris bankana</name>
    <dbReference type="NCBI Taxonomy" id="172846"/>
    <lineage>
        <taxon>Eukaryota</taxon>
        <taxon>Metazoa</taxon>
        <taxon>Ecdysozoa</taxon>
        <taxon>Arthropoda</taxon>
        <taxon>Chelicerata</taxon>
        <taxon>Arachnida</taxon>
        <taxon>Araneae</taxon>
        <taxon>Araneomorphae</taxon>
        <taxon>Entelegynae</taxon>
        <taxon>Araneoidea</taxon>
        <taxon>Araneidae</taxon>
        <taxon>Caerostris</taxon>
    </lineage>
</organism>
<keyword evidence="2" id="KW-1185">Reference proteome</keyword>
<gene>
    <name evidence="1" type="ORF">CEXT_571141</name>
</gene>
<name>A0AAV4RPV2_CAEEX</name>
<sequence>MHLEQKEEPNPVITDSWPGYKSFRTHSNFSRRSIMACLKGVGKKIKGIDQQVKKWLLPRALLSPFTYDGWDVYLNLHGRRSPRMGIICSDDFYQRRAYLI</sequence>
<evidence type="ECO:0008006" key="3">
    <source>
        <dbReference type="Google" id="ProtNLM"/>
    </source>
</evidence>
<dbReference type="EMBL" id="BPLR01008377">
    <property type="protein sequence ID" value="GIY24293.1"/>
    <property type="molecule type" value="Genomic_DNA"/>
</dbReference>
<protein>
    <recommendedName>
        <fullName evidence="3">Transposase</fullName>
    </recommendedName>
</protein>
<accession>A0AAV4RPV2</accession>
<proteinExistence type="predicted"/>
<comment type="caution">
    <text evidence="1">The sequence shown here is derived from an EMBL/GenBank/DDBJ whole genome shotgun (WGS) entry which is preliminary data.</text>
</comment>
<evidence type="ECO:0000313" key="1">
    <source>
        <dbReference type="EMBL" id="GIY24293.1"/>
    </source>
</evidence>
<reference evidence="1 2" key="1">
    <citation type="submission" date="2021-06" db="EMBL/GenBank/DDBJ databases">
        <title>Caerostris extrusa draft genome.</title>
        <authorList>
            <person name="Kono N."/>
            <person name="Arakawa K."/>
        </authorList>
    </citation>
    <scope>NUCLEOTIDE SEQUENCE [LARGE SCALE GENOMIC DNA]</scope>
</reference>
<dbReference type="AlphaFoldDB" id="A0AAV4RPV2"/>